<accession>A0A9E2KS03</accession>
<keyword evidence="1" id="KW-0472">Membrane</keyword>
<dbReference type="PANTHER" id="PTHR38446:SF1">
    <property type="entry name" value="BLL0914 PROTEIN"/>
    <property type="match status" value="1"/>
</dbReference>
<proteinExistence type="predicted"/>
<evidence type="ECO:0000313" key="2">
    <source>
        <dbReference type="EMBL" id="MBU3828495.1"/>
    </source>
</evidence>
<keyword evidence="1" id="KW-0812">Transmembrane</keyword>
<name>A0A9E2KS03_9LACO</name>
<dbReference type="EMBL" id="JAHLFT010000066">
    <property type="protein sequence ID" value="MBU3828495.1"/>
    <property type="molecule type" value="Genomic_DNA"/>
</dbReference>
<feature type="transmembrane region" description="Helical" evidence="1">
    <location>
        <begin position="6"/>
        <end position="29"/>
    </location>
</feature>
<sequence length="124" mass="13535">MESYINLLGVILTLLVAIEHIGICCLEMFASPEKQAKAFDMDVNFTKQKAARIALANQGIYNGMLGVILIVAFLLFKAAILVQVWILILSLIVIVAAYGGFTATKKIFLLQMLPALVAIILLLI</sequence>
<dbReference type="InterPro" id="IPR009732">
    <property type="entry name" value="DUF1304"/>
</dbReference>
<organism evidence="2 3">
    <name type="scientific">Candidatus Lactobacillus pullistercoris</name>
    <dbReference type="NCBI Taxonomy" id="2838636"/>
    <lineage>
        <taxon>Bacteria</taxon>
        <taxon>Bacillati</taxon>
        <taxon>Bacillota</taxon>
        <taxon>Bacilli</taxon>
        <taxon>Lactobacillales</taxon>
        <taxon>Lactobacillaceae</taxon>
        <taxon>Lactobacillus</taxon>
    </lineage>
</organism>
<reference evidence="2" key="1">
    <citation type="journal article" date="2021" name="PeerJ">
        <title>Extensive microbial diversity within the chicken gut microbiome revealed by metagenomics and culture.</title>
        <authorList>
            <person name="Gilroy R."/>
            <person name="Ravi A."/>
            <person name="Getino M."/>
            <person name="Pursley I."/>
            <person name="Horton D.L."/>
            <person name="Alikhan N.F."/>
            <person name="Baker D."/>
            <person name="Gharbi K."/>
            <person name="Hall N."/>
            <person name="Watson M."/>
            <person name="Adriaenssens E.M."/>
            <person name="Foster-Nyarko E."/>
            <person name="Jarju S."/>
            <person name="Secka A."/>
            <person name="Antonio M."/>
            <person name="Oren A."/>
            <person name="Chaudhuri R.R."/>
            <person name="La Ragione R."/>
            <person name="Hildebrand F."/>
            <person name="Pallen M.J."/>
        </authorList>
    </citation>
    <scope>NUCLEOTIDE SEQUENCE</scope>
    <source>
        <strain evidence="2">F6-686</strain>
    </source>
</reference>
<dbReference type="Proteomes" id="UP000823844">
    <property type="component" value="Unassembled WGS sequence"/>
</dbReference>
<keyword evidence="1" id="KW-1133">Transmembrane helix</keyword>
<reference evidence="2" key="2">
    <citation type="submission" date="2021-04" db="EMBL/GenBank/DDBJ databases">
        <authorList>
            <person name="Gilroy R."/>
        </authorList>
    </citation>
    <scope>NUCLEOTIDE SEQUENCE</scope>
    <source>
        <strain evidence="2">F6-686</strain>
    </source>
</reference>
<dbReference type="PANTHER" id="PTHR38446">
    <property type="entry name" value="BLL0914 PROTEIN"/>
    <property type="match status" value="1"/>
</dbReference>
<dbReference type="Pfam" id="PF06993">
    <property type="entry name" value="DUF1304"/>
    <property type="match status" value="1"/>
</dbReference>
<comment type="caution">
    <text evidence="2">The sequence shown here is derived from an EMBL/GenBank/DDBJ whole genome shotgun (WGS) entry which is preliminary data.</text>
</comment>
<feature type="transmembrane region" description="Helical" evidence="1">
    <location>
        <begin position="82"/>
        <end position="100"/>
    </location>
</feature>
<dbReference type="AlphaFoldDB" id="A0A9E2KS03"/>
<feature type="transmembrane region" description="Helical" evidence="1">
    <location>
        <begin position="50"/>
        <end position="76"/>
    </location>
</feature>
<evidence type="ECO:0000313" key="3">
    <source>
        <dbReference type="Proteomes" id="UP000823844"/>
    </source>
</evidence>
<evidence type="ECO:0000256" key="1">
    <source>
        <dbReference type="SAM" id="Phobius"/>
    </source>
</evidence>
<gene>
    <name evidence="2" type="ORF">H9806_05070</name>
</gene>
<protein>
    <submittedName>
        <fullName evidence="2">DUF1304 domain-containing protein</fullName>
    </submittedName>
</protein>
<feature type="transmembrane region" description="Helical" evidence="1">
    <location>
        <begin position="107"/>
        <end position="123"/>
    </location>
</feature>